<dbReference type="EMBL" id="ML996588">
    <property type="protein sequence ID" value="KAF2753056.1"/>
    <property type="molecule type" value="Genomic_DNA"/>
</dbReference>
<accession>A0A6A6VTD6</accession>
<feature type="compositionally biased region" description="Basic and acidic residues" evidence="1">
    <location>
        <begin position="44"/>
        <end position="53"/>
    </location>
</feature>
<dbReference type="GO" id="GO:0005759">
    <property type="term" value="C:mitochondrial matrix"/>
    <property type="evidence" value="ECO:0007669"/>
    <property type="project" value="TreeGrafter"/>
</dbReference>
<dbReference type="GeneID" id="54486932"/>
<evidence type="ECO:0008006" key="5">
    <source>
        <dbReference type="Google" id="ProtNLM"/>
    </source>
</evidence>
<feature type="signal peptide" evidence="2">
    <location>
        <begin position="1"/>
        <end position="28"/>
    </location>
</feature>
<dbReference type="PANTHER" id="PTHR40020:SF1">
    <property type="entry name" value="CYTOCHROME C OXIDASE ASSEMBLY FACTOR 2"/>
    <property type="match status" value="1"/>
</dbReference>
<evidence type="ECO:0000313" key="3">
    <source>
        <dbReference type="EMBL" id="KAF2753056.1"/>
    </source>
</evidence>
<feature type="compositionally biased region" description="Basic and acidic residues" evidence="1">
    <location>
        <begin position="120"/>
        <end position="130"/>
    </location>
</feature>
<dbReference type="GO" id="GO:0033617">
    <property type="term" value="P:mitochondrial respiratory chain complex IV assembly"/>
    <property type="evidence" value="ECO:0007669"/>
    <property type="project" value="TreeGrafter"/>
</dbReference>
<keyword evidence="2" id="KW-0732">Signal</keyword>
<feature type="chain" id="PRO_5025510520" description="Alpha-1,3-mannosyltransferase" evidence="2">
    <location>
        <begin position="29"/>
        <end position="130"/>
    </location>
</feature>
<name>A0A6A6VTD6_9PEZI</name>
<dbReference type="AlphaFoldDB" id="A0A6A6VTD6"/>
<feature type="region of interest" description="Disordered" evidence="1">
    <location>
        <begin position="35"/>
        <end position="130"/>
    </location>
</feature>
<evidence type="ECO:0000256" key="1">
    <source>
        <dbReference type="SAM" id="MobiDB-lite"/>
    </source>
</evidence>
<protein>
    <recommendedName>
        <fullName evidence="5">Alpha-1,3-mannosyltransferase</fullName>
    </recommendedName>
</protein>
<sequence>MPPALHPRSRWTTSLFTSTLLVSFLVVGTPHILPCPAPRNIAADSRDLTDPSRPRRRRKRASGASEDPEVQSKEVEPGRECPVPKPSGLVGQILGFKERKENTENPTIIIESTRTKERRKAMDEKTDQNR</sequence>
<evidence type="ECO:0000256" key="2">
    <source>
        <dbReference type="SAM" id="SignalP"/>
    </source>
</evidence>
<organism evidence="3 4">
    <name type="scientific">Pseudovirgaria hyperparasitica</name>
    <dbReference type="NCBI Taxonomy" id="470096"/>
    <lineage>
        <taxon>Eukaryota</taxon>
        <taxon>Fungi</taxon>
        <taxon>Dikarya</taxon>
        <taxon>Ascomycota</taxon>
        <taxon>Pezizomycotina</taxon>
        <taxon>Dothideomycetes</taxon>
        <taxon>Dothideomycetes incertae sedis</taxon>
        <taxon>Acrospermales</taxon>
        <taxon>Acrospermaceae</taxon>
        <taxon>Pseudovirgaria</taxon>
    </lineage>
</organism>
<dbReference type="Proteomes" id="UP000799437">
    <property type="component" value="Unassembled WGS sequence"/>
</dbReference>
<feature type="compositionally biased region" description="Basic and acidic residues" evidence="1">
    <location>
        <begin position="70"/>
        <end position="79"/>
    </location>
</feature>
<gene>
    <name evidence="3" type="ORF">EJ05DRAFT_490462</name>
</gene>
<dbReference type="PANTHER" id="PTHR40020">
    <property type="entry name" value="CYTOCHROME C OXIDASE ASSEMBLY FACTOR 2"/>
    <property type="match status" value="1"/>
</dbReference>
<evidence type="ECO:0000313" key="4">
    <source>
        <dbReference type="Proteomes" id="UP000799437"/>
    </source>
</evidence>
<proteinExistence type="predicted"/>
<keyword evidence="4" id="KW-1185">Reference proteome</keyword>
<dbReference type="OrthoDB" id="5410040at2759"/>
<dbReference type="RefSeq" id="XP_033595507.1">
    <property type="nucleotide sequence ID" value="XM_033745878.1"/>
</dbReference>
<reference evidence="3" key="1">
    <citation type="journal article" date="2020" name="Stud. Mycol.">
        <title>101 Dothideomycetes genomes: a test case for predicting lifestyles and emergence of pathogens.</title>
        <authorList>
            <person name="Haridas S."/>
            <person name="Albert R."/>
            <person name="Binder M."/>
            <person name="Bloem J."/>
            <person name="Labutti K."/>
            <person name="Salamov A."/>
            <person name="Andreopoulos B."/>
            <person name="Baker S."/>
            <person name="Barry K."/>
            <person name="Bills G."/>
            <person name="Bluhm B."/>
            <person name="Cannon C."/>
            <person name="Castanera R."/>
            <person name="Culley D."/>
            <person name="Daum C."/>
            <person name="Ezra D."/>
            <person name="Gonzalez J."/>
            <person name="Henrissat B."/>
            <person name="Kuo A."/>
            <person name="Liang C."/>
            <person name="Lipzen A."/>
            <person name="Lutzoni F."/>
            <person name="Magnuson J."/>
            <person name="Mondo S."/>
            <person name="Nolan M."/>
            <person name="Ohm R."/>
            <person name="Pangilinan J."/>
            <person name="Park H.-J."/>
            <person name="Ramirez L."/>
            <person name="Alfaro M."/>
            <person name="Sun H."/>
            <person name="Tritt A."/>
            <person name="Yoshinaga Y."/>
            <person name="Zwiers L.-H."/>
            <person name="Turgeon B."/>
            <person name="Goodwin S."/>
            <person name="Spatafora J."/>
            <person name="Crous P."/>
            <person name="Grigoriev I."/>
        </authorList>
    </citation>
    <scope>NUCLEOTIDE SEQUENCE</scope>
    <source>
        <strain evidence="3">CBS 121739</strain>
    </source>
</reference>